<name>A0A411DPU2_CHRID</name>
<reference evidence="2" key="1">
    <citation type="submission" date="2019-01" db="EMBL/GenBank/DDBJ databases">
        <title>Whole Genome Sequencing for Putative Detection of Antimicrobial Resistance and Potential Virulence Factors in Chryseobacterium indologenes isolated from Nile Tilapia in Tanzania.</title>
        <authorList>
            <person name="Mwega E."/>
            <person name="Mutoloki S."/>
            <person name="Mugimba K."/>
            <person name="Colquhoun D."/>
            <person name="Mdegela R."/>
            <person name="Evensen O."/>
            <person name="Wasteson Y."/>
        </authorList>
    </citation>
    <scope>NUCLEOTIDE SEQUENCE [LARGE SCALE GENOMIC DNA]</scope>
    <source>
        <strain evidence="2">StR 01</strain>
    </source>
</reference>
<dbReference type="EMBL" id="CP035532">
    <property type="protein sequence ID" value="QBA22334.1"/>
    <property type="molecule type" value="Genomic_DNA"/>
</dbReference>
<organism evidence="2">
    <name type="scientific">Chryseobacterium indologenes</name>
    <name type="common">Flavobacterium indologenes</name>
    <dbReference type="NCBI Taxonomy" id="253"/>
    <lineage>
        <taxon>Bacteria</taxon>
        <taxon>Pseudomonadati</taxon>
        <taxon>Bacteroidota</taxon>
        <taxon>Flavobacteriia</taxon>
        <taxon>Flavobacteriales</taxon>
        <taxon>Weeksellaceae</taxon>
        <taxon>Chryseobacterium group</taxon>
        <taxon>Chryseobacterium</taxon>
    </lineage>
</organism>
<evidence type="ECO:0000313" key="2">
    <source>
        <dbReference type="EMBL" id="QBA22334.1"/>
    </source>
</evidence>
<dbReference type="AlphaFoldDB" id="A0A411DPU2"/>
<dbReference type="InterPro" id="IPR037523">
    <property type="entry name" value="VOC_core"/>
</dbReference>
<dbReference type="InterPro" id="IPR051332">
    <property type="entry name" value="Fosfomycin_Res_Enzymes"/>
</dbReference>
<feature type="domain" description="VOC" evidence="1">
    <location>
        <begin position="2"/>
        <end position="130"/>
    </location>
</feature>
<dbReference type="PANTHER" id="PTHR36113:SF1">
    <property type="entry name" value="GLYOXALASE_BLEOMYCIN RESISTANCE PROTEIN_DIOXYGENASE"/>
    <property type="match status" value="1"/>
</dbReference>
<evidence type="ECO:0000259" key="1">
    <source>
        <dbReference type="PROSITE" id="PS51819"/>
    </source>
</evidence>
<gene>
    <name evidence="2" type="ORF">EU348_14460</name>
</gene>
<dbReference type="InterPro" id="IPR004360">
    <property type="entry name" value="Glyas_Fos-R_dOase_dom"/>
</dbReference>
<protein>
    <submittedName>
        <fullName evidence="2">Glyoxalase</fullName>
    </submittedName>
</protein>
<dbReference type="Gene3D" id="3.10.180.10">
    <property type="entry name" value="2,3-Dihydroxybiphenyl 1,2-Dioxygenase, domain 1"/>
    <property type="match status" value="1"/>
</dbReference>
<dbReference type="PROSITE" id="PS51819">
    <property type="entry name" value="VOC"/>
    <property type="match status" value="1"/>
</dbReference>
<accession>A0A411DPU2</accession>
<dbReference type="Pfam" id="PF00903">
    <property type="entry name" value="Glyoxalase"/>
    <property type="match status" value="1"/>
</dbReference>
<proteinExistence type="predicted"/>
<dbReference type="InterPro" id="IPR029068">
    <property type="entry name" value="Glyas_Bleomycin-R_OHBP_Dase"/>
</dbReference>
<dbReference type="PANTHER" id="PTHR36113">
    <property type="entry name" value="LYASE, PUTATIVE-RELATED-RELATED"/>
    <property type="match status" value="1"/>
</dbReference>
<dbReference type="SUPFAM" id="SSF54593">
    <property type="entry name" value="Glyoxalase/Bleomycin resistance protein/Dihydroxybiphenyl dioxygenase"/>
    <property type="match status" value="1"/>
</dbReference>
<sequence>MTIEHIAIWVRDLEKSRAFYQKYFGAVSNEKYHNPVKNFQSYFLSFESGCRLEIMTRPDIRETENSYESQQYGIIHLAFSVDNKQKVDELTEILRKDGYKVAGEPRTTGDGYYESVILDPENNIIEIVSQ</sequence>